<gene>
    <name evidence="1" type="ORF">SAMN05216537_1302</name>
</gene>
<protein>
    <submittedName>
        <fullName evidence="1">Uncharacterized protein</fullName>
    </submittedName>
</protein>
<dbReference type="EMBL" id="FNUL01000030">
    <property type="protein sequence ID" value="SEG10302.1"/>
    <property type="molecule type" value="Genomic_DNA"/>
</dbReference>
<evidence type="ECO:0000313" key="2">
    <source>
        <dbReference type="Proteomes" id="UP000236726"/>
    </source>
</evidence>
<evidence type="ECO:0000313" key="1">
    <source>
        <dbReference type="EMBL" id="SEG10302.1"/>
    </source>
</evidence>
<proteinExistence type="predicted"/>
<dbReference type="RefSeq" id="WP_146058890.1">
    <property type="nucleotide sequence ID" value="NZ_FNUL01000030.1"/>
</dbReference>
<accession>A0A1H5XEZ1</accession>
<name>A0A1H5XEZ1_9FIRM</name>
<organism evidence="1 2">
    <name type="scientific">Lachnospira multipara</name>
    <dbReference type="NCBI Taxonomy" id="28051"/>
    <lineage>
        <taxon>Bacteria</taxon>
        <taxon>Bacillati</taxon>
        <taxon>Bacillota</taxon>
        <taxon>Clostridia</taxon>
        <taxon>Lachnospirales</taxon>
        <taxon>Lachnospiraceae</taxon>
        <taxon>Lachnospira</taxon>
    </lineage>
</organism>
<sequence length="812" mass="94595">MGVGTELNKKILFFFCDEYKKEETVLQKYLRESLLEKYKVCHEFSDFPRDAYNSFFNDITKFYRHSDSEVIDNNDACVNVVDEHDIADFRQIKKDNLKSIYSVKQRIKKMSGICFFDEVQLDELDTAFNDIFSVVIGEKNIHEVDFSPLEKHWTEIYSKDIEDVIKAREEALIKYLSGYYQDAFNILEQTIADYREIMPHWLLNDIAIDMRNIDSYISNRKGVWSFSPKGQNILDEGTECIFNPLIDRFNSDFYQELVKIELSSKMESPDTVRFGSEDKVFDCLSNTFIAAVDCISITHILLIRSKLSKLFAMLSFRYREHSLFINAVKMLILDCDEKELKRYFTKYGESTNLISSSDVLEMQNLVDKISDDIKRIQLQSLLLEYFAYYYDDSKFECVKENFFADATKAIEHDLIADFSYIIKALSSVDRRVCPDEILNILYLFLDSKYKRYYDDALKVIKAIGTLSDLKTKNQKELIRRLKNWLSNKAFTDNCPSLLDVTQSVRLSLGKKAETLDRYVKKYAPSFYERPYSVNVYDHTNMENAKYVLELIKSIKEQNKTQGVGGAYSQYAYNDYSTIGNILQNTAEKPIDYKYVSRIIPVIAETLNAKTQTCEAKFSALRLLILIQMIYPKSRKAKKLLMDISDFSVIKTEHEFTLQKRYTNDSLLVMWELARIYICDENSDSFITDLHGCEEAEQIAVMDSLCFLTKPIKNVNKDRLIKIVWPSLLLFEVAESKKIRFFLAIIYANLYGTSFSDKALNRLRVLLENGTSSMKIGTISRLKVRNADGDLVDFLYQQGRVDNHFCVREVANR</sequence>
<dbReference type="Proteomes" id="UP000236726">
    <property type="component" value="Unassembled WGS sequence"/>
</dbReference>
<dbReference type="AlphaFoldDB" id="A0A1H5XEZ1"/>
<reference evidence="1 2" key="1">
    <citation type="submission" date="2016-10" db="EMBL/GenBank/DDBJ databases">
        <authorList>
            <person name="de Groot N.N."/>
        </authorList>
    </citation>
    <scope>NUCLEOTIDE SEQUENCE [LARGE SCALE GENOMIC DNA]</scope>
    <source>
        <strain evidence="1 2">D15d</strain>
    </source>
</reference>
<keyword evidence="2" id="KW-1185">Reference proteome</keyword>